<evidence type="ECO:0000313" key="2">
    <source>
        <dbReference type="Proteomes" id="UP001610446"/>
    </source>
</evidence>
<name>A0ABR4JAH8_9EURO</name>
<accession>A0ABR4JAH8</accession>
<proteinExistence type="predicted"/>
<sequence length="339" mass="37017">MTADTTIAGTLTAGAKVTFPRYEMYFPQTPEAEEYQRFPTPDPNKEQRVIGPEMRPSLDASVDARAQFDFHITPEAHLGIRVLNPVNKDDTVIDAQIVGFINNTLRFEVQGTVSGGIDDPPAASYSVGIKYLGIGGRAVYATDSPIPTSECSLLTVGTAKRLWDKPREKVLWNYEASTSSSKRSVSEIERPDEEYTPLFSNVSALLDDEWHEITDTLIPRSIDKRSTVADVPAFGNGFDWFDCNDGGQCADGDCADDTCEWNPGQNSLTTRQNGGNTGPPSGVNPAMPCVNTIPAMMYNCKWFPDEVLTGGRVIPGICTNILKGFMMNKSGANGPFRVL</sequence>
<comment type="caution">
    <text evidence="1">The sequence shown here is derived from an EMBL/GenBank/DDBJ whole genome shotgun (WGS) entry which is preliminary data.</text>
</comment>
<reference evidence="1 2" key="1">
    <citation type="submission" date="2024-07" db="EMBL/GenBank/DDBJ databases">
        <title>Section-level genome sequencing and comparative genomics of Aspergillus sections Usti and Cavernicolus.</title>
        <authorList>
            <consortium name="Lawrence Berkeley National Laboratory"/>
            <person name="Nybo J.L."/>
            <person name="Vesth T.C."/>
            <person name="Theobald S."/>
            <person name="Frisvad J.C."/>
            <person name="Larsen T.O."/>
            <person name="Kjaerboelling I."/>
            <person name="Rothschild-Mancinelli K."/>
            <person name="Lyhne E.K."/>
            <person name="Kogle M.E."/>
            <person name="Barry K."/>
            <person name="Clum A."/>
            <person name="Na H."/>
            <person name="Ledsgaard L."/>
            <person name="Lin J."/>
            <person name="Lipzen A."/>
            <person name="Kuo A."/>
            <person name="Riley R."/>
            <person name="Mondo S."/>
            <person name="Labutti K."/>
            <person name="Haridas S."/>
            <person name="Pangalinan J."/>
            <person name="Salamov A.A."/>
            <person name="Simmons B.A."/>
            <person name="Magnuson J.K."/>
            <person name="Chen J."/>
            <person name="Drula E."/>
            <person name="Henrissat B."/>
            <person name="Wiebenga A."/>
            <person name="Lubbers R.J."/>
            <person name="Gomes A.C."/>
            <person name="Makela M.R."/>
            <person name="Stajich J."/>
            <person name="Grigoriev I.V."/>
            <person name="Mortensen U.H."/>
            <person name="De Vries R.P."/>
            <person name="Baker S.E."/>
            <person name="Andersen M.R."/>
        </authorList>
    </citation>
    <scope>NUCLEOTIDE SEQUENCE [LARGE SCALE GENOMIC DNA]</scope>
    <source>
        <strain evidence="1 2">CBS 123904</strain>
    </source>
</reference>
<protein>
    <recommendedName>
        <fullName evidence="3">Stretch-activated Ca2+-permeable channel component-domain-containing protein</fullName>
    </recommendedName>
</protein>
<evidence type="ECO:0000313" key="1">
    <source>
        <dbReference type="EMBL" id="KAL2836762.1"/>
    </source>
</evidence>
<gene>
    <name evidence="1" type="ORF">BJY01DRAFT_221549</name>
</gene>
<keyword evidence="2" id="KW-1185">Reference proteome</keyword>
<dbReference type="Proteomes" id="UP001610446">
    <property type="component" value="Unassembled WGS sequence"/>
</dbReference>
<dbReference type="EMBL" id="JBFXLU010000172">
    <property type="protein sequence ID" value="KAL2836762.1"/>
    <property type="molecule type" value="Genomic_DNA"/>
</dbReference>
<organism evidence="1 2">
    <name type="scientific">Aspergillus pseudoustus</name>
    <dbReference type="NCBI Taxonomy" id="1810923"/>
    <lineage>
        <taxon>Eukaryota</taxon>
        <taxon>Fungi</taxon>
        <taxon>Dikarya</taxon>
        <taxon>Ascomycota</taxon>
        <taxon>Pezizomycotina</taxon>
        <taxon>Eurotiomycetes</taxon>
        <taxon>Eurotiomycetidae</taxon>
        <taxon>Eurotiales</taxon>
        <taxon>Aspergillaceae</taxon>
        <taxon>Aspergillus</taxon>
        <taxon>Aspergillus subgen. Nidulantes</taxon>
    </lineage>
</organism>
<evidence type="ECO:0008006" key="3">
    <source>
        <dbReference type="Google" id="ProtNLM"/>
    </source>
</evidence>